<dbReference type="InterPro" id="IPR023801">
    <property type="entry name" value="His_deacetylse_dom"/>
</dbReference>
<evidence type="ECO:0000256" key="1">
    <source>
        <dbReference type="ARBA" id="ARBA00005947"/>
    </source>
</evidence>
<dbReference type="EMBL" id="VJWA01000002">
    <property type="protein sequence ID" value="TRW15317.1"/>
    <property type="molecule type" value="Genomic_DNA"/>
</dbReference>
<evidence type="ECO:0000313" key="5">
    <source>
        <dbReference type="Proteomes" id="UP000317894"/>
    </source>
</evidence>
<dbReference type="PANTHER" id="PTHR10625:SF19">
    <property type="entry name" value="HISTONE DEACETYLASE 12"/>
    <property type="match status" value="1"/>
</dbReference>
<evidence type="ECO:0000259" key="3">
    <source>
        <dbReference type="Pfam" id="PF00850"/>
    </source>
</evidence>
<dbReference type="GO" id="GO:0040029">
    <property type="term" value="P:epigenetic regulation of gene expression"/>
    <property type="evidence" value="ECO:0007669"/>
    <property type="project" value="TreeGrafter"/>
</dbReference>
<dbReference type="InterPro" id="IPR044150">
    <property type="entry name" value="HDAC_classIV"/>
</dbReference>
<dbReference type="PANTHER" id="PTHR10625">
    <property type="entry name" value="HISTONE DEACETYLASE HDAC1-RELATED"/>
    <property type="match status" value="1"/>
</dbReference>
<keyword evidence="5" id="KW-1185">Reference proteome</keyword>
<comment type="similarity">
    <text evidence="1">Belongs to the histone deacetylase family.</text>
</comment>
<dbReference type="GO" id="GO:0004407">
    <property type="term" value="F:histone deacetylase activity"/>
    <property type="evidence" value="ECO:0007669"/>
    <property type="project" value="InterPro"/>
</dbReference>
<sequence length="301" mass="31727">MGRMTFALVHHSDYTAPLPPGHSFPMDKYGAVMRLLEGANCDLHVPESAPPAWLEAVHDPDYVAAVLDGSLAPEIQRRIGFPVTDRIARRSRLVCGGTHLAATLALASGFAVNSAGGSHHAGPGGGAGYCVFNDLAVAAARLLAEGAVHRLLVVDLDVHQGDGTAAIFAGEPRVATFSMHAAKNFPVRKAVSTRDVDLPDGTGDVEYLCILADELPALIDAHRPDLVLYQAGVDPHADDRLGRLALSDEGLRLRDDHVVTTCRARGVPVAATLGGGYGRDVRVIAERHVRGVLAMAEAAAR</sequence>
<gene>
    <name evidence="4" type="ORF">FMM06_13780</name>
</gene>
<evidence type="ECO:0000313" key="4">
    <source>
        <dbReference type="EMBL" id="TRW15317.1"/>
    </source>
</evidence>
<dbReference type="Pfam" id="PF00850">
    <property type="entry name" value="Hist_deacetyl"/>
    <property type="match status" value="1"/>
</dbReference>
<keyword evidence="2" id="KW-0378">Hydrolase</keyword>
<dbReference type="OrthoDB" id="9808367at2"/>
<dbReference type="GO" id="GO:0016787">
    <property type="term" value="F:hydrolase activity"/>
    <property type="evidence" value="ECO:0007669"/>
    <property type="project" value="UniProtKB-KW"/>
</dbReference>
<dbReference type="PRINTS" id="PR01270">
    <property type="entry name" value="HDASUPER"/>
</dbReference>
<evidence type="ECO:0000256" key="2">
    <source>
        <dbReference type="ARBA" id="ARBA00022801"/>
    </source>
</evidence>
<dbReference type="Proteomes" id="UP000317894">
    <property type="component" value="Unassembled WGS sequence"/>
</dbReference>
<dbReference type="CDD" id="cd09993">
    <property type="entry name" value="HDAC_classIV"/>
    <property type="match status" value="1"/>
</dbReference>
<dbReference type="InterPro" id="IPR037138">
    <property type="entry name" value="His_deacetylse_dom_sf"/>
</dbReference>
<protein>
    <submittedName>
        <fullName evidence="4">Histone deacetylase</fullName>
    </submittedName>
</protein>
<dbReference type="InterPro" id="IPR000286">
    <property type="entry name" value="HDACs"/>
</dbReference>
<dbReference type="AlphaFoldDB" id="A0A552UAS2"/>
<dbReference type="SUPFAM" id="SSF52768">
    <property type="entry name" value="Arginase/deacetylase"/>
    <property type="match status" value="1"/>
</dbReference>
<name>A0A552UAS2_9SPHN</name>
<dbReference type="InterPro" id="IPR023696">
    <property type="entry name" value="Ureohydrolase_dom_sf"/>
</dbReference>
<comment type="caution">
    <text evidence="4">The sequence shown here is derived from an EMBL/GenBank/DDBJ whole genome shotgun (WGS) entry which is preliminary data.</text>
</comment>
<dbReference type="Gene3D" id="3.40.800.20">
    <property type="entry name" value="Histone deacetylase domain"/>
    <property type="match status" value="1"/>
</dbReference>
<reference evidence="4 5" key="1">
    <citation type="submission" date="2019-07" db="EMBL/GenBank/DDBJ databases">
        <title>Novel species isolated from glacier.</title>
        <authorList>
            <person name="Liu Q."/>
            <person name="Xin Y.-H."/>
        </authorList>
    </citation>
    <scope>NUCLEOTIDE SEQUENCE [LARGE SCALE GENOMIC DNA]</scope>
    <source>
        <strain evidence="4 5">LB1R16</strain>
    </source>
</reference>
<proteinExistence type="inferred from homology"/>
<accession>A0A552UAS2</accession>
<organism evidence="4 5">
    <name type="scientific">Glacieibacterium frigidum</name>
    <dbReference type="NCBI Taxonomy" id="2593303"/>
    <lineage>
        <taxon>Bacteria</taxon>
        <taxon>Pseudomonadati</taxon>
        <taxon>Pseudomonadota</taxon>
        <taxon>Alphaproteobacteria</taxon>
        <taxon>Sphingomonadales</taxon>
        <taxon>Sphingosinicellaceae</taxon>
        <taxon>Glacieibacterium</taxon>
    </lineage>
</organism>
<feature type="domain" description="Histone deacetylase" evidence="3">
    <location>
        <begin position="27"/>
        <end position="281"/>
    </location>
</feature>